<dbReference type="SUPFAM" id="SSF158235">
    <property type="entry name" value="SOCS box-like"/>
    <property type="match status" value="1"/>
</dbReference>
<dbReference type="AlphaFoldDB" id="A0AAN9T8Y0"/>
<dbReference type="CDD" id="cd03587">
    <property type="entry name" value="SOCS"/>
    <property type="match status" value="1"/>
</dbReference>
<feature type="repeat" description="ANK" evidence="3">
    <location>
        <begin position="175"/>
        <end position="207"/>
    </location>
</feature>
<dbReference type="Pfam" id="PF07525">
    <property type="entry name" value="SOCS_box"/>
    <property type="match status" value="1"/>
</dbReference>
<dbReference type="GO" id="GO:0035556">
    <property type="term" value="P:intracellular signal transduction"/>
    <property type="evidence" value="ECO:0007669"/>
    <property type="project" value="InterPro"/>
</dbReference>
<dbReference type="InterPro" id="IPR036770">
    <property type="entry name" value="Ankyrin_rpt-contain_sf"/>
</dbReference>
<protein>
    <recommendedName>
        <fullName evidence="4">SOCS box domain-containing protein</fullName>
    </recommendedName>
</protein>
<keyword evidence="1" id="KW-0677">Repeat</keyword>
<dbReference type="PANTHER" id="PTHR24161">
    <property type="entry name" value="ANK_REP_REGION DOMAIN-CONTAINING PROTEIN-RELATED"/>
    <property type="match status" value="1"/>
</dbReference>
<accession>A0AAN9T8Y0</accession>
<evidence type="ECO:0000313" key="6">
    <source>
        <dbReference type="Proteomes" id="UP001367676"/>
    </source>
</evidence>
<sequence length="697" mass="81054">MLDSLFQALQENDQYAFLQILEIYQHNPSLQASHTRKWAELYFTTASKPKFKGFLELLFRYAVHRKFFQKDDQTKEGLTALHIACENGCDENVLVLLQRDCDPNIKTNTGETALHIACSKGYVKIVKHLLDHFAYVDEQNNDGYKPLHLACKNGSEENVLMILQNGYIPNSRGGAWEMALHVAYSEGHLKIVEHLLNYGGVIYERDRDGNTPLHIAVMFNEIEKVRILLEKPANLQLPNECGQTPLHKASHLNDGNSSVEIAARLLERDTYTINYQDDNGCTPLMDAVRVGNNLPYIKYLLERGAKTEFRNKQGQTTLHLAIENHIDTETVALVLKKTDTKWIEQCLLNSPITIEKPTENTFHPLLDKVIYYSVTEVLSVLLSSTLPKSVLQIPILVEDDGKTVIYSPLTYLFYVFKMKKETEKFETGLHLLLKHKITTLDEFNRAIRVDWSHFWYSHPFSFIFSDSYFSSKRDYFLSLLNDNNVTADYCLQCYHDNTEPFYSFHAYENYYEPLMDVLRNNNLEKLKFMLSNSAIVEPDKLLFNYFHLTSVTYCSDDRKCFRYKDYNKAYGIYQYLISLKPMYYRQIGCHKFNLPTSFSNDTKSYRNIVRNLKTKSKEHPPSFIVSKEFWNAISKEHSSFFSISEEFSKVTLQQLCRTVIRQHLRGPTLEDNLCNFKKNISELPLPNVLKDYLSFKN</sequence>
<dbReference type="SUPFAM" id="SSF48403">
    <property type="entry name" value="Ankyrin repeat"/>
    <property type="match status" value="1"/>
</dbReference>
<feature type="repeat" description="ANK" evidence="3">
    <location>
        <begin position="208"/>
        <end position="240"/>
    </location>
</feature>
<dbReference type="EMBL" id="JBBCAQ010000037">
    <property type="protein sequence ID" value="KAK7574224.1"/>
    <property type="molecule type" value="Genomic_DNA"/>
</dbReference>
<dbReference type="InterPro" id="IPR001496">
    <property type="entry name" value="SOCS_box"/>
</dbReference>
<dbReference type="PROSITE" id="PS50088">
    <property type="entry name" value="ANK_REPEAT"/>
    <property type="match status" value="6"/>
</dbReference>
<dbReference type="Gene3D" id="1.10.750.20">
    <property type="entry name" value="SOCS box"/>
    <property type="match status" value="1"/>
</dbReference>
<dbReference type="Proteomes" id="UP001367676">
    <property type="component" value="Unassembled WGS sequence"/>
</dbReference>
<evidence type="ECO:0000256" key="1">
    <source>
        <dbReference type="ARBA" id="ARBA00022737"/>
    </source>
</evidence>
<dbReference type="Pfam" id="PF12796">
    <property type="entry name" value="Ank_2"/>
    <property type="match status" value="3"/>
</dbReference>
<gene>
    <name evidence="5" type="ORF">V9T40_011415</name>
</gene>
<feature type="repeat" description="ANK" evidence="3">
    <location>
        <begin position="76"/>
        <end position="108"/>
    </location>
</feature>
<keyword evidence="2 3" id="KW-0040">ANK repeat</keyword>
<feature type="domain" description="SOCS box" evidence="4">
    <location>
        <begin position="651"/>
        <end position="697"/>
    </location>
</feature>
<dbReference type="PANTHER" id="PTHR24161:SF85">
    <property type="entry name" value="PALMITOYLTRANSFERASE HIP14"/>
    <property type="match status" value="1"/>
</dbReference>
<dbReference type="Gene3D" id="1.25.40.20">
    <property type="entry name" value="Ankyrin repeat-containing domain"/>
    <property type="match status" value="3"/>
</dbReference>
<feature type="repeat" description="ANK" evidence="3">
    <location>
        <begin position="279"/>
        <end position="312"/>
    </location>
</feature>
<evidence type="ECO:0000313" key="5">
    <source>
        <dbReference type="EMBL" id="KAK7574224.1"/>
    </source>
</evidence>
<dbReference type="PROSITE" id="PS50225">
    <property type="entry name" value="SOCS"/>
    <property type="match status" value="1"/>
</dbReference>
<evidence type="ECO:0000259" key="4">
    <source>
        <dbReference type="PROSITE" id="PS50225"/>
    </source>
</evidence>
<evidence type="ECO:0000256" key="2">
    <source>
        <dbReference type="ARBA" id="ARBA00023043"/>
    </source>
</evidence>
<name>A0AAN9T8Y0_9HEMI</name>
<dbReference type="PROSITE" id="PS50297">
    <property type="entry name" value="ANK_REP_REGION"/>
    <property type="match status" value="5"/>
</dbReference>
<reference evidence="5 6" key="1">
    <citation type="submission" date="2024-03" db="EMBL/GenBank/DDBJ databases">
        <title>Adaptation during the transition from Ophiocordyceps entomopathogen to insect associate is accompanied by gene loss and intensified selection.</title>
        <authorList>
            <person name="Ward C.M."/>
            <person name="Onetto C.A."/>
            <person name="Borneman A.R."/>
        </authorList>
    </citation>
    <scope>NUCLEOTIDE SEQUENCE [LARGE SCALE GENOMIC DNA]</scope>
    <source>
        <strain evidence="5">AWRI1</strain>
        <tissue evidence="5">Single Adult Female</tissue>
    </source>
</reference>
<evidence type="ECO:0000256" key="3">
    <source>
        <dbReference type="PROSITE-ProRule" id="PRU00023"/>
    </source>
</evidence>
<dbReference type="SMART" id="SM00248">
    <property type="entry name" value="ANK"/>
    <property type="match status" value="9"/>
</dbReference>
<dbReference type="SMART" id="SM00969">
    <property type="entry name" value="SOCS_box"/>
    <property type="match status" value="1"/>
</dbReference>
<dbReference type="InterPro" id="IPR002110">
    <property type="entry name" value="Ankyrin_rpt"/>
</dbReference>
<proteinExistence type="predicted"/>
<comment type="caution">
    <text evidence="5">The sequence shown here is derived from an EMBL/GenBank/DDBJ whole genome shotgun (WGS) entry which is preliminary data.</text>
</comment>
<keyword evidence="6" id="KW-1185">Reference proteome</keyword>
<dbReference type="InterPro" id="IPR036036">
    <property type="entry name" value="SOCS_box-like_dom_sf"/>
</dbReference>
<feature type="repeat" description="ANK" evidence="3">
    <location>
        <begin position="109"/>
        <end position="141"/>
    </location>
</feature>
<organism evidence="5 6">
    <name type="scientific">Parthenolecanium corni</name>
    <dbReference type="NCBI Taxonomy" id="536013"/>
    <lineage>
        <taxon>Eukaryota</taxon>
        <taxon>Metazoa</taxon>
        <taxon>Ecdysozoa</taxon>
        <taxon>Arthropoda</taxon>
        <taxon>Hexapoda</taxon>
        <taxon>Insecta</taxon>
        <taxon>Pterygota</taxon>
        <taxon>Neoptera</taxon>
        <taxon>Paraneoptera</taxon>
        <taxon>Hemiptera</taxon>
        <taxon>Sternorrhyncha</taxon>
        <taxon>Coccoidea</taxon>
        <taxon>Coccidae</taxon>
        <taxon>Parthenolecanium</taxon>
    </lineage>
</organism>
<feature type="repeat" description="ANK" evidence="3">
    <location>
        <begin position="142"/>
        <end position="174"/>
    </location>
</feature>